<reference evidence="2 3" key="1">
    <citation type="journal article" date="2021" name="Sci. Rep.">
        <title>The genome of the diatom Chaetoceros tenuissimus carries an ancient integrated fragment of an extant virus.</title>
        <authorList>
            <person name="Hongo Y."/>
            <person name="Kimura K."/>
            <person name="Takaki Y."/>
            <person name="Yoshida Y."/>
            <person name="Baba S."/>
            <person name="Kobayashi G."/>
            <person name="Nagasaki K."/>
            <person name="Hano T."/>
            <person name="Tomaru Y."/>
        </authorList>
    </citation>
    <scope>NUCLEOTIDE SEQUENCE [LARGE SCALE GENOMIC DNA]</scope>
    <source>
        <strain evidence="2 3">NIES-3715</strain>
    </source>
</reference>
<evidence type="ECO:0008006" key="4">
    <source>
        <dbReference type="Google" id="ProtNLM"/>
    </source>
</evidence>
<proteinExistence type="predicted"/>
<organism evidence="2 3">
    <name type="scientific">Chaetoceros tenuissimus</name>
    <dbReference type="NCBI Taxonomy" id="426638"/>
    <lineage>
        <taxon>Eukaryota</taxon>
        <taxon>Sar</taxon>
        <taxon>Stramenopiles</taxon>
        <taxon>Ochrophyta</taxon>
        <taxon>Bacillariophyta</taxon>
        <taxon>Coscinodiscophyceae</taxon>
        <taxon>Chaetocerotophycidae</taxon>
        <taxon>Chaetocerotales</taxon>
        <taxon>Chaetocerotaceae</taxon>
        <taxon>Chaetoceros</taxon>
    </lineage>
</organism>
<keyword evidence="3" id="KW-1185">Reference proteome</keyword>
<dbReference type="GO" id="GO:0004721">
    <property type="term" value="F:phosphoprotein phosphatase activity"/>
    <property type="evidence" value="ECO:0007669"/>
    <property type="project" value="InterPro"/>
</dbReference>
<accession>A0AAD3DDU4</accession>
<evidence type="ECO:0000256" key="1">
    <source>
        <dbReference type="SAM" id="SignalP"/>
    </source>
</evidence>
<dbReference type="EMBL" id="BLLK01000074">
    <property type="protein sequence ID" value="GFH61476.1"/>
    <property type="molecule type" value="Genomic_DNA"/>
</dbReference>
<dbReference type="InterPro" id="IPR026893">
    <property type="entry name" value="Tyr/Ser_Pase_IphP-type"/>
</dbReference>
<dbReference type="InterPro" id="IPR029021">
    <property type="entry name" value="Prot-tyrosine_phosphatase-like"/>
</dbReference>
<sequence length="458" mass="51700">MKLLTAVLLTVLSTTSGFTSQPTKITSRSLHQSSPLYSERTPEEEEFFTKTKQLCNERNLNLTKVKNARDLASVRNSPIQPNRIFRTGRVSDASEQDLELLKDQLEIKTLVDLRSPTELKDDPTLDREAVFGEYVNLVFVERKNGVVKELNAGESRIKEKKRIGSRIKNLIHKAEENGEDTEEEEEDFLPTKLLRNAADVAAVTAEYEEEDGNLIVAGSPELFDEDDEEDEDVSQGKKKRFVKVYPPGTIFEDESRKDRKERHFVSIMNELKYVKGTVSKVRKRDIAKVIIESPGALVSKRVRSHIKKPFLDEINGGGLPMLNELLLTFGAPGIHYVLNLCKDRNRHPIAFYCTAGKDRTGMIAAIILAALGVQEEDIVEDYSLSANVYAEMDDHKAMVGALSQRSLDAKTFLGAPPQVMKDTLKNINEKWGSVEGYLDWIGFDEEDRDQLKHALMDL</sequence>
<dbReference type="Pfam" id="PF13350">
    <property type="entry name" value="Y_phosphatase3"/>
    <property type="match status" value="2"/>
</dbReference>
<dbReference type="PANTHER" id="PTHR31126:SF1">
    <property type="entry name" value="TYROSINE SPECIFIC PROTEIN PHOSPHATASES DOMAIN-CONTAINING PROTEIN"/>
    <property type="match status" value="1"/>
</dbReference>
<evidence type="ECO:0000313" key="3">
    <source>
        <dbReference type="Proteomes" id="UP001054902"/>
    </source>
</evidence>
<name>A0AAD3DDU4_9STRA</name>
<protein>
    <recommendedName>
        <fullName evidence="4">Tyrosine specific protein phosphatases domain-containing protein</fullName>
    </recommendedName>
</protein>
<dbReference type="AlphaFoldDB" id="A0AAD3DDU4"/>
<keyword evidence="1" id="KW-0732">Signal</keyword>
<dbReference type="Proteomes" id="UP001054902">
    <property type="component" value="Unassembled WGS sequence"/>
</dbReference>
<feature type="signal peptide" evidence="1">
    <location>
        <begin position="1"/>
        <end position="17"/>
    </location>
</feature>
<feature type="chain" id="PRO_5042150445" description="Tyrosine specific protein phosphatases domain-containing protein" evidence="1">
    <location>
        <begin position="18"/>
        <end position="458"/>
    </location>
</feature>
<dbReference type="Gene3D" id="3.90.190.10">
    <property type="entry name" value="Protein tyrosine phosphatase superfamily"/>
    <property type="match status" value="2"/>
</dbReference>
<gene>
    <name evidence="2" type="ORF">CTEN210_17952</name>
</gene>
<comment type="caution">
    <text evidence="2">The sequence shown here is derived from an EMBL/GenBank/DDBJ whole genome shotgun (WGS) entry which is preliminary data.</text>
</comment>
<dbReference type="SUPFAM" id="SSF52799">
    <property type="entry name" value="(Phosphotyrosine protein) phosphatases II"/>
    <property type="match status" value="2"/>
</dbReference>
<dbReference type="PANTHER" id="PTHR31126">
    <property type="entry name" value="TYROSINE-PROTEIN PHOSPHATASE"/>
    <property type="match status" value="1"/>
</dbReference>
<evidence type="ECO:0000313" key="2">
    <source>
        <dbReference type="EMBL" id="GFH61476.1"/>
    </source>
</evidence>